<sequence length="144" mass="16081">MVLRRHCCSDMFTEVFQLDVSSFSGVNVPAAAFLTMTYLKNMREDVEKKNLARNSSHSSIVVYVLVDPIEAGDGYTDGMIGQKSTSLIYVVVLIESVKFRRQVPDFEILSDMVKPQGSQAPYLVITPIPRKPQAVTPPTSRKCH</sequence>
<keyword evidence="2" id="KW-1185">Reference proteome</keyword>
<dbReference type="Proteomes" id="UP000004994">
    <property type="component" value="Chromosome 8"/>
</dbReference>
<protein>
    <submittedName>
        <fullName evidence="1">Uncharacterized protein</fullName>
    </submittedName>
</protein>
<dbReference type="Gramene" id="Solyc08g074855.1.1">
    <property type="protein sequence ID" value="Solyc08g074855.1.1"/>
    <property type="gene ID" value="Solyc08g074855.1"/>
</dbReference>
<evidence type="ECO:0000313" key="1">
    <source>
        <dbReference type="EnsemblPlants" id="Solyc08g074855.1.1"/>
    </source>
</evidence>
<dbReference type="AlphaFoldDB" id="A0A3Q7HQ98"/>
<accession>A0A3Q7HQ98</accession>
<dbReference type="InParanoid" id="A0A3Q7HQ98"/>
<name>A0A3Q7HQ98_SOLLC</name>
<dbReference type="EnsemblPlants" id="Solyc08g074855.1.1">
    <property type="protein sequence ID" value="Solyc08g074855.1.1"/>
    <property type="gene ID" value="Solyc08g074855.1"/>
</dbReference>
<organism evidence="1">
    <name type="scientific">Solanum lycopersicum</name>
    <name type="common">Tomato</name>
    <name type="synonym">Lycopersicon esculentum</name>
    <dbReference type="NCBI Taxonomy" id="4081"/>
    <lineage>
        <taxon>Eukaryota</taxon>
        <taxon>Viridiplantae</taxon>
        <taxon>Streptophyta</taxon>
        <taxon>Embryophyta</taxon>
        <taxon>Tracheophyta</taxon>
        <taxon>Spermatophyta</taxon>
        <taxon>Magnoliopsida</taxon>
        <taxon>eudicotyledons</taxon>
        <taxon>Gunneridae</taxon>
        <taxon>Pentapetalae</taxon>
        <taxon>asterids</taxon>
        <taxon>lamiids</taxon>
        <taxon>Solanales</taxon>
        <taxon>Solanaceae</taxon>
        <taxon>Solanoideae</taxon>
        <taxon>Solaneae</taxon>
        <taxon>Solanum</taxon>
        <taxon>Solanum subgen. Lycopersicon</taxon>
    </lineage>
</organism>
<reference evidence="1" key="2">
    <citation type="submission" date="2019-01" db="UniProtKB">
        <authorList>
            <consortium name="EnsemblPlants"/>
        </authorList>
    </citation>
    <scope>IDENTIFICATION</scope>
    <source>
        <strain evidence="1">cv. Heinz 1706</strain>
    </source>
</reference>
<proteinExistence type="predicted"/>
<evidence type="ECO:0000313" key="2">
    <source>
        <dbReference type="Proteomes" id="UP000004994"/>
    </source>
</evidence>
<reference evidence="1" key="1">
    <citation type="journal article" date="2012" name="Nature">
        <title>The tomato genome sequence provides insights into fleshy fruit evolution.</title>
        <authorList>
            <consortium name="Tomato Genome Consortium"/>
        </authorList>
    </citation>
    <scope>NUCLEOTIDE SEQUENCE [LARGE SCALE GENOMIC DNA]</scope>
    <source>
        <strain evidence="1">cv. Heinz 1706</strain>
    </source>
</reference>